<keyword evidence="1" id="KW-0560">Oxidoreductase</keyword>
<sequence length="336" mass="37733">MKNRRLTLATRPGSFIKKSDFKLEVDDLPPLKDGEFLIKTLFLSVAPVMKFYMLDGAGIENPMQIGDTMRGRGVGEIVESKNPDFQVGDIVQGKHGWQEYVICDGSTYHMMYKVNQQGLPYSTALGVLGMTGFTSYFGLYTIGELKEGDNVLVSAATGGVGSNVGHLTNIKGARAVGLASTDEKCQLLIEKLGYIGAINYTKDNVSERIDHFFPEGIDVYFDNVGAEILDIALTKLRRYARVVCCGRISQYSDRENTDYYLKNWHKIGGTRSKMEGFFIYDFEKEFPTAEKEMAQWIKEGKLTYQEDVLEGLENMPIALNRLFERKNVGKQLVKIS</sequence>
<dbReference type="Pfam" id="PF16884">
    <property type="entry name" value="ADH_N_2"/>
    <property type="match status" value="1"/>
</dbReference>
<feature type="domain" description="Oxidoreductase N-terminal" evidence="3">
    <location>
        <begin position="4"/>
        <end position="108"/>
    </location>
</feature>
<dbReference type="Gene3D" id="3.90.180.10">
    <property type="entry name" value="Medium-chain alcohol dehydrogenases, catalytic domain"/>
    <property type="match status" value="1"/>
</dbReference>
<evidence type="ECO:0000259" key="3">
    <source>
        <dbReference type="Pfam" id="PF16884"/>
    </source>
</evidence>
<comment type="caution">
    <text evidence="4">The sequence shown here is derived from an EMBL/GenBank/DDBJ whole genome shotgun (WGS) entry which is preliminary data.</text>
</comment>
<dbReference type="AlphaFoldDB" id="A0A5S3PUC1"/>
<dbReference type="RefSeq" id="WP_138656533.1">
    <property type="nucleotide sequence ID" value="NZ_VATY01000001.1"/>
</dbReference>
<dbReference type="GO" id="GO:0016628">
    <property type="term" value="F:oxidoreductase activity, acting on the CH-CH group of donors, NAD or NADP as acceptor"/>
    <property type="evidence" value="ECO:0007669"/>
    <property type="project" value="InterPro"/>
</dbReference>
<dbReference type="InterPro" id="IPR036291">
    <property type="entry name" value="NAD(P)-bd_dom_sf"/>
</dbReference>
<accession>A0A5S3PUC1</accession>
<gene>
    <name evidence="4" type="ORF">FEE95_04000</name>
</gene>
<proteinExistence type="predicted"/>
<evidence type="ECO:0000313" key="4">
    <source>
        <dbReference type="EMBL" id="TMM58601.1"/>
    </source>
</evidence>
<dbReference type="SUPFAM" id="SSF50129">
    <property type="entry name" value="GroES-like"/>
    <property type="match status" value="1"/>
</dbReference>
<evidence type="ECO:0000313" key="5">
    <source>
        <dbReference type="Proteomes" id="UP000310314"/>
    </source>
</evidence>
<dbReference type="Proteomes" id="UP000310314">
    <property type="component" value="Unassembled WGS sequence"/>
</dbReference>
<evidence type="ECO:0000256" key="1">
    <source>
        <dbReference type="ARBA" id="ARBA00023002"/>
    </source>
</evidence>
<keyword evidence="5" id="KW-1185">Reference proteome</keyword>
<dbReference type="CDD" id="cd05288">
    <property type="entry name" value="PGDH"/>
    <property type="match status" value="1"/>
</dbReference>
<dbReference type="OrthoDB" id="9805663at2"/>
<dbReference type="InterPro" id="IPR013149">
    <property type="entry name" value="ADH-like_C"/>
</dbReference>
<name>A0A5S3PUC1_9FLAO</name>
<dbReference type="InterPro" id="IPR045010">
    <property type="entry name" value="MDR_fam"/>
</dbReference>
<dbReference type="SUPFAM" id="SSF51735">
    <property type="entry name" value="NAD(P)-binding Rossmann-fold domains"/>
    <property type="match status" value="1"/>
</dbReference>
<dbReference type="PANTHER" id="PTHR43205:SF42">
    <property type="entry name" value="ALCOHOL DEHYDROGENASE, ZINC-CONTAINING (AFU_ORTHOLOGUE AFUA_7G04530)"/>
    <property type="match status" value="1"/>
</dbReference>
<organism evidence="4 5">
    <name type="scientific">Maribacter algarum</name>
    <name type="common">ex Zhang et al. 2020</name>
    <dbReference type="NCBI Taxonomy" id="2578118"/>
    <lineage>
        <taxon>Bacteria</taxon>
        <taxon>Pseudomonadati</taxon>
        <taxon>Bacteroidota</taxon>
        <taxon>Flavobacteriia</taxon>
        <taxon>Flavobacteriales</taxon>
        <taxon>Flavobacteriaceae</taxon>
        <taxon>Maribacter</taxon>
    </lineage>
</organism>
<dbReference type="InterPro" id="IPR041694">
    <property type="entry name" value="ADH_N_2"/>
</dbReference>
<dbReference type="Pfam" id="PF00107">
    <property type="entry name" value="ADH_zinc_N"/>
    <property type="match status" value="1"/>
</dbReference>
<evidence type="ECO:0000259" key="2">
    <source>
        <dbReference type="Pfam" id="PF00107"/>
    </source>
</evidence>
<dbReference type="FunFam" id="3.40.50.720:FF:000121">
    <property type="entry name" value="Prostaglandin reductase 2"/>
    <property type="match status" value="1"/>
</dbReference>
<dbReference type="PANTHER" id="PTHR43205">
    <property type="entry name" value="PROSTAGLANDIN REDUCTASE"/>
    <property type="match status" value="1"/>
</dbReference>
<dbReference type="EMBL" id="VATY01000001">
    <property type="protein sequence ID" value="TMM58601.1"/>
    <property type="molecule type" value="Genomic_DNA"/>
</dbReference>
<reference evidence="4 5" key="1">
    <citation type="submission" date="2019-05" db="EMBL/GenBank/DDBJ databases">
        <authorList>
            <person name="Zhang J.-Y."/>
            <person name="Feg X."/>
            <person name="Du Z.-J."/>
        </authorList>
    </citation>
    <scope>NUCLEOTIDE SEQUENCE [LARGE SCALE GENOMIC DNA]</scope>
    <source>
        <strain evidence="4 5">RZ26</strain>
    </source>
</reference>
<dbReference type="InterPro" id="IPR011032">
    <property type="entry name" value="GroES-like_sf"/>
</dbReference>
<feature type="domain" description="Alcohol dehydrogenase-like C-terminal" evidence="2">
    <location>
        <begin position="159"/>
        <end position="294"/>
    </location>
</feature>
<protein>
    <submittedName>
        <fullName evidence="4">NADP-dependent oxidoreductase</fullName>
    </submittedName>
</protein>
<dbReference type="Gene3D" id="3.40.50.720">
    <property type="entry name" value="NAD(P)-binding Rossmann-like Domain"/>
    <property type="match status" value="1"/>
</dbReference>